<sequence length="103" mass="11472">MLIHSNYRTQTASMMLKYSVVFLLLFSFGSSIAFEWHDSSHLAQVDNHCSVCVAFDDYDYALAFFSPPLFDVSLAGDTSKLIIAQVILPFSKTAGNRDPPAYP</sequence>
<name>A0ABS0WJ97_9ALTE</name>
<dbReference type="EMBL" id="JAEILT010000039">
    <property type="protein sequence ID" value="MBJ2138544.1"/>
    <property type="molecule type" value="Genomic_DNA"/>
</dbReference>
<dbReference type="RefSeq" id="WP_198825845.1">
    <property type="nucleotide sequence ID" value="NZ_JAEILT010000039.1"/>
</dbReference>
<proteinExistence type="predicted"/>
<comment type="caution">
    <text evidence="1">The sequence shown here is derived from an EMBL/GenBank/DDBJ whole genome shotgun (WGS) entry which is preliminary data.</text>
</comment>
<evidence type="ECO:0000313" key="2">
    <source>
        <dbReference type="Proteomes" id="UP000649232"/>
    </source>
</evidence>
<dbReference type="Proteomes" id="UP000649232">
    <property type="component" value="Unassembled WGS sequence"/>
</dbReference>
<organism evidence="1 2">
    <name type="scientific">Paraglaciecola chathamensis</name>
    <dbReference type="NCBI Taxonomy" id="368405"/>
    <lineage>
        <taxon>Bacteria</taxon>
        <taxon>Pseudomonadati</taxon>
        <taxon>Pseudomonadota</taxon>
        <taxon>Gammaproteobacteria</taxon>
        <taxon>Alteromonadales</taxon>
        <taxon>Alteromonadaceae</taxon>
        <taxon>Paraglaciecola</taxon>
    </lineage>
</organism>
<protein>
    <submittedName>
        <fullName evidence="1">Uncharacterized protein</fullName>
    </submittedName>
</protein>
<evidence type="ECO:0000313" key="1">
    <source>
        <dbReference type="EMBL" id="MBJ2138544.1"/>
    </source>
</evidence>
<reference evidence="1 2" key="1">
    <citation type="submission" date="2020-12" db="EMBL/GenBank/DDBJ databases">
        <title>Draft genome sequences of nine environmental bacterial isolates colonizing plastic.</title>
        <authorList>
            <person name="Borre I."/>
            <person name="Sonnenschein E.C."/>
        </authorList>
    </citation>
    <scope>NUCLEOTIDE SEQUENCE [LARGE SCALE GENOMIC DNA]</scope>
    <source>
        <strain evidence="1 2">IB30</strain>
    </source>
</reference>
<gene>
    <name evidence="1" type="ORF">JEU11_18980</name>
</gene>
<accession>A0ABS0WJ97</accession>